<feature type="transmembrane region" description="Helical" evidence="7">
    <location>
        <begin position="66"/>
        <end position="86"/>
    </location>
</feature>
<proteinExistence type="predicted"/>
<dbReference type="InterPro" id="IPR020846">
    <property type="entry name" value="MFS_dom"/>
</dbReference>
<sequence>MAEHHELHNGISQNPRAVDDGTAPPEIGPPAQKQEHHAPTNIETAQTAPASTEGDFSIYSDKQKRWIIVAASFAGFFSPLSSSIYFPALSTIARNLNVTNAKVNLTVTTFLIIQGLAPMMTAGFSDSAGRRPAYMICFVLYLAANLGLALQNSYPALLVLRCLQSTGSSGTIALASGVVSDLVTSSERGKYIAFATIGTILGPTVAPLLGGIITQFLDWHWLFWFLLILSGSFCVPFLLFMPETCRNIVGDGSIDPPALNRSLVNVLMHRKALKSEAITTSAQKSKKGHVKFRVPNPLSTLVVFWDIPTALILLVAGLSSGAFNAVMTGASEEFRGTYHFNNIKIALMFIPLGVGGVLSAFTTGRVVDWNYRRHAKRCNMPIIRNKRQDLTNFPIERARLEFAIPMLFLGAASVIIYGWIMQSGVNVSGPIIVIFIMGYTISAAYQTLNVLLVDIYPGKGATVTAANNLLRCETGAAAAAVIAPMISSIGTGWSYTIMGLISVMGVPGLMLNIRYGMRWRQAKARKKAAAAVSNGTQMTEQPAN</sequence>
<keyword evidence="3 7" id="KW-0812">Transmembrane</keyword>
<keyword evidence="10" id="KW-1185">Reference proteome</keyword>
<feature type="transmembrane region" description="Helical" evidence="7">
    <location>
        <begin position="106"/>
        <end position="125"/>
    </location>
</feature>
<dbReference type="PANTHER" id="PTHR23502">
    <property type="entry name" value="MAJOR FACILITATOR SUPERFAMILY"/>
    <property type="match status" value="1"/>
</dbReference>
<dbReference type="SUPFAM" id="SSF103473">
    <property type="entry name" value="MFS general substrate transporter"/>
    <property type="match status" value="1"/>
</dbReference>
<keyword evidence="2" id="KW-0813">Transport</keyword>
<dbReference type="PANTHER" id="PTHR23502:SF51">
    <property type="entry name" value="QUINIDINE RESISTANCE PROTEIN 1-RELATED"/>
    <property type="match status" value="1"/>
</dbReference>
<comment type="caution">
    <text evidence="9">The sequence shown here is derived from an EMBL/GenBank/DDBJ whole genome shotgun (WGS) entry which is preliminary data.</text>
</comment>
<organism evidence="9 10">
    <name type="scientific">Coleophoma crateriformis</name>
    <dbReference type="NCBI Taxonomy" id="565419"/>
    <lineage>
        <taxon>Eukaryota</taxon>
        <taxon>Fungi</taxon>
        <taxon>Dikarya</taxon>
        <taxon>Ascomycota</taxon>
        <taxon>Pezizomycotina</taxon>
        <taxon>Leotiomycetes</taxon>
        <taxon>Helotiales</taxon>
        <taxon>Dermateaceae</taxon>
        <taxon>Coleophoma</taxon>
    </lineage>
</organism>
<feature type="transmembrane region" description="Helical" evidence="7">
    <location>
        <begin position="432"/>
        <end position="456"/>
    </location>
</feature>
<dbReference type="OrthoDB" id="440553at2759"/>
<dbReference type="GO" id="GO:0022857">
    <property type="term" value="F:transmembrane transporter activity"/>
    <property type="evidence" value="ECO:0007669"/>
    <property type="project" value="InterPro"/>
</dbReference>
<dbReference type="EMBL" id="PDLN01000024">
    <property type="protein sequence ID" value="RDW56965.1"/>
    <property type="molecule type" value="Genomic_DNA"/>
</dbReference>
<reference evidence="9 10" key="1">
    <citation type="journal article" date="2018" name="IMA Fungus">
        <title>IMA Genome-F 9: Draft genome sequence of Annulohypoxylon stygium, Aspergillus mulundensis, Berkeleyomyces basicola (syn. Thielaviopsis basicola), Ceratocystis smalleyi, two Cercospora beticola strains, Coleophoma cylindrospora, Fusarium fracticaudum, Phialophora cf. hyalina, and Morchella septimelata.</title>
        <authorList>
            <person name="Wingfield B.D."/>
            <person name="Bills G.F."/>
            <person name="Dong Y."/>
            <person name="Huang W."/>
            <person name="Nel W.J."/>
            <person name="Swalarsk-Parry B.S."/>
            <person name="Vaghefi N."/>
            <person name="Wilken P.M."/>
            <person name="An Z."/>
            <person name="de Beer Z.W."/>
            <person name="De Vos L."/>
            <person name="Chen L."/>
            <person name="Duong T.A."/>
            <person name="Gao Y."/>
            <person name="Hammerbacher A."/>
            <person name="Kikkert J.R."/>
            <person name="Li Y."/>
            <person name="Li H."/>
            <person name="Li K."/>
            <person name="Li Q."/>
            <person name="Liu X."/>
            <person name="Ma X."/>
            <person name="Naidoo K."/>
            <person name="Pethybridge S.J."/>
            <person name="Sun J."/>
            <person name="Steenkamp E.T."/>
            <person name="van der Nest M.A."/>
            <person name="van Wyk S."/>
            <person name="Wingfield M.J."/>
            <person name="Xiong C."/>
            <person name="Yue Q."/>
            <person name="Zhang X."/>
        </authorList>
    </citation>
    <scope>NUCLEOTIDE SEQUENCE [LARGE SCALE GENOMIC DNA]</scope>
    <source>
        <strain evidence="9 10">BP5796</strain>
    </source>
</reference>
<dbReference type="PROSITE" id="PS50850">
    <property type="entry name" value="MFS"/>
    <property type="match status" value="1"/>
</dbReference>
<accession>A0A3D8Q547</accession>
<evidence type="ECO:0000256" key="6">
    <source>
        <dbReference type="SAM" id="MobiDB-lite"/>
    </source>
</evidence>
<evidence type="ECO:0000256" key="5">
    <source>
        <dbReference type="ARBA" id="ARBA00023136"/>
    </source>
</evidence>
<evidence type="ECO:0000313" key="9">
    <source>
        <dbReference type="EMBL" id="RDW56965.1"/>
    </source>
</evidence>
<feature type="transmembrane region" description="Helical" evidence="7">
    <location>
        <begin position="343"/>
        <end position="367"/>
    </location>
</feature>
<dbReference type="Gene3D" id="1.20.1720.10">
    <property type="entry name" value="Multidrug resistance protein D"/>
    <property type="match status" value="1"/>
</dbReference>
<evidence type="ECO:0000259" key="8">
    <source>
        <dbReference type="PROSITE" id="PS50850"/>
    </source>
</evidence>
<dbReference type="FunFam" id="1.20.1720.10:FF:000009">
    <property type="entry name" value="MFS multidrug transporter"/>
    <property type="match status" value="1"/>
</dbReference>
<dbReference type="Proteomes" id="UP000256328">
    <property type="component" value="Unassembled WGS sequence"/>
</dbReference>
<feature type="transmembrane region" description="Helical" evidence="7">
    <location>
        <begin position="219"/>
        <end position="240"/>
    </location>
</feature>
<comment type="subcellular location">
    <subcellularLocation>
        <location evidence="1">Membrane</location>
        <topology evidence="1">Multi-pass membrane protein</topology>
    </subcellularLocation>
</comment>
<feature type="domain" description="Major facilitator superfamily (MFS) profile" evidence="8">
    <location>
        <begin position="67"/>
        <end position="520"/>
    </location>
</feature>
<evidence type="ECO:0000256" key="3">
    <source>
        <dbReference type="ARBA" id="ARBA00022692"/>
    </source>
</evidence>
<keyword evidence="4 7" id="KW-1133">Transmembrane helix</keyword>
<name>A0A3D8Q547_9HELO</name>
<feature type="transmembrane region" description="Helical" evidence="7">
    <location>
        <begin position="132"/>
        <end position="150"/>
    </location>
</feature>
<evidence type="ECO:0000256" key="4">
    <source>
        <dbReference type="ARBA" id="ARBA00022989"/>
    </source>
</evidence>
<keyword evidence="5 7" id="KW-0472">Membrane</keyword>
<feature type="transmembrane region" description="Helical" evidence="7">
    <location>
        <begin position="402"/>
        <end position="420"/>
    </location>
</feature>
<evidence type="ECO:0000256" key="7">
    <source>
        <dbReference type="SAM" id="Phobius"/>
    </source>
</evidence>
<dbReference type="InterPro" id="IPR036259">
    <property type="entry name" value="MFS_trans_sf"/>
</dbReference>
<protein>
    <recommendedName>
        <fullName evidence="8">Major facilitator superfamily (MFS) profile domain-containing protein</fullName>
    </recommendedName>
</protein>
<gene>
    <name evidence="9" type="ORF">BP5796_13032</name>
</gene>
<feature type="transmembrane region" description="Helical" evidence="7">
    <location>
        <begin position="492"/>
        <end position="513"/>
    </location>
</feature>
<dbReference type="Gene3D" id="1.20.1250.20">
    <property type="entry name" value="MFS general substrate transporter like domains"/>
    <property type="match status" value="1"/>
</dbReference>
<evidence type="ECO:0000256" key="1">
    <source>
        <dbReference type="ARBA" id="ARBA00004141"/>
    </source>
</evidence>
<dbReference type="GO" id="GO:0005886">
    <property type="term" value="C:plasma membrane"/>
    <property type="evidence" value="ECO:0007669"/>
    <property type="project" value="TreeGrafter"/>
</dbReference>
<evidence type="ECO:0000256" key="2">
    <source>
        <dbReference type="ARBA" id="ARBA00022448"/>
    </source>
</evidence>
<dbReference type="AlphaFoldDB" id="A0A3D8Q547"/>
<feature type="region of interest" description="Disordered" evidence="6">
    <location>
        <begin position="1"/>
        <end position="39"/>
    </location>
</feature>
<feature type="transmembrane region" description="Helical" evidence="7">
    <location>
        <begin position="301"/>
        <end position="323"/>
    </location>
</feature>
<feature type="transmembrane region" description="Helical" evidence="7">
    <location>
        <begin position="468"/>
        <end position="486"/>
    </location>
</feature>
<dbReference type="Pfam" id="PF07690">
    <property type="entry name" value="MFS_1"/>
    <property type="match status" value="1"/>
</dbReference>
<dbReference type="InterPro" id="IPR011701">
    <property type="entry name" value="MFS"/>
</dbReference>
<evidence type="ECO:0000313" key="10">
    <source>
        <dbReference type="Proteomes" id="UP000256328"/>
    </source>
</evidence>
<feature type="transmembrane region" description="Helical" evidence="7">
    <location>
        <begin position="191"/>
        <end position="213"/>
    </location>
</feature>
<feature type="transmembrane region" description="Helical" evidence="7">
    <location>
        <begin position="156"/>
        <end position="179"/>
    </location>
</feature>